<protein>
    <submittedName>
        <fullName evidence="1">Uncharacterized protein</fullName>
    </submittedName>
</protein>
<reference evidence="1" key="1">
    <citation type="submission" date="2020-04" db="EMBL/GenBank/DDBJ databases">
        <title>Hybrid Assembly of Korean Phytophthora infestans isolates.</title>
        <authorList>
            <person name="Prokchorchik M."/>
            <person name="Lee Y."/>
            <person name="Seo J."/>
            <person name="Cho J.-H."/>
            <person name="Park Y.-E."/>
            <person name="Jang D.-C."/>
            <person name="Im J.-S."/>
            <person name="Choi J.-G."/>
            <person name="Park H.-J."/>
            <person name="Lee G.-B."/>
            <person name="Lee Y.-G."/>
            <person name="Hong S.-Y."/>
            <person name="Cho K."/>
            <person name="Sohn K.H."/>
        </authorList>
    </citation>
    <scope>NUCLEOTIDE SEQUENCE</scope>
    <source>
        <strain evidence="1">KR_1_A1</strain>
    </source>
</reference>
<dbReference type="AlphaFoldDB" id="A0A833SIN8"/>
<keyword evidence="2" id="KW-1185">Reference proteome</keyword>
<sequence>MPVEILKEGQAKQFENALIFMDPALETAFEADLALKPLLQWAFICPNTPTDPYYPSRRSFYSYTFGTSHGNGAFLCVPREFELYAGTLRVCPGQPPLRLLTNKDMATRRIKVCLAELQRLMHHIESL</sequence>
<evidence type="ECO:0000313" key="2">
    <source>
        <dbReference type="Proteomes" id="UP000602510"/>
    </source>
</evidence>
<dbReference type="Proteomes" id="UP000602510">
    <property type="component" value="Unassembled WGS sequence"/>
</dbReference>
<name>A0A833SIN8_PHYIN</name>
<accession>A0A833SIN8</accession>
<comment type="caution">
    <text evidence="1">The sequence shown here is derived from an EMBL/GenBank/DDBJ whole genome shotgun (WGS) entry which is preliminary data.</text>
</comment>
<organism evidence="1 2">
    <name type="scientific">Phytophthora infestans</name>
    <name type="common">Potato late blight agent</name>
    <name type="synonym">Botrytis infestans</name>
    <dbReference type="NCBI Taxonomy" id="4787"/>
    <lineage>
        <taxon>Eukaryota</taxon>
        <taxon>Sar</taxon>
        <taxon>Stramenopiles</taxon>
        <taxon>Oomycota</taxon>
        <taxon>Peronosporomycetes</taxon>
        <taxon>Peronosporales</taxon>
        <taxon>Peronosporaceae</taxon>
        <taxon>Phytophthora</taxon>
    </lineage>
</organism>
<dbReference type="EMBL" id="WSZM01000690">
    <property type="protein sequence ID" value="KAF4030403.1"/>
    <property type="molecule type" value="Genomic_DNA"/>
</dbReference>
<evidence type="ECO:0000313" key="1">
    <source>
        <dbReference type="EMBL" id="KAF4030403.1"/>
    </source>
</evidence>
<proteinExistence type="predicted"/>
<gene>
    <name evidence="1" type="ORF">GN244_ATG17823</name>
</gene>